<feature type="signal peptide" evidence="2">
    <location>
        <begin position="1"/>
        <end position="18"/>
    </location>
</feature>
<feature type="chain" id="PRO_5020702951" description="Secretion system C-terminal sorting domain-containing protein" evidence="2">
    <location>
        <begin position="19"/>
        <end position="325"/>
    </location>
</feature>
<evidence type="ECO:0000256" key="2">
    <source>
        <dbReference type="SAM" id="SignalP"/>
    </source>
</evidence>
<accession>A0A4P6ZEG9</accession>
<dbReference type="KEGG" id="csal:NBC122_01133"/>
<feature type="domain" description="Secretion system C-terminal sorting" evidence="3">
    <location>
        <begin position="256"/>
        <end position="322"/>
    </location>
</feature>
<organism evidence="4 5">
    <name type="scientific">Chryseobacterium salivictor</name>
    <dbReference type="NCBI Taxonomy" id="2547600"/>
    <lineage>
        <taxon>Bacteria</taxon>
        <taxon>Pseudomonadati</taxon>
        <taxon>Bacteroidota</taxon>
        <taxon>Flavobacteriia</taxon>
        <taxon>Flavobacteriales</taxon>
        <taxon>Weeksellaceae</taxon>
        <taxon>Chryseobacterium group</taxon>
        <taxon>Chryseobacterium</taxon>
    </lineage>
</organism>
<proteinExistence type="predicted"/>
<dbReference type="AlphaFoldDB" id="A0A4P6ZEG9"/>
<evidence type="ECO:0000313" key="4">
    <source>
        <dbReference type="EMBL" id="QBO57961.1"/>
    </source>
</evidence>
<evidence type="ECO:0000256" key="1">
    <source>
        <dbReference type="ARBA" id="ARBA00022729"/>
    </source>
</evidence>
<dbReference type="RefSeq" id="WP_133439431.1">
    <property type="nucleotide sequence ID" value="NZ_CP037954.1"/>
</dbReference>
<dbReference type="EMBL" id="CP037954">
    <property type="protein sequence ID" value="QBO57961.1"/>
    <property type="molecule type" value="Genomic_DNA"/>
</dbReference>
<gene>
    <name evidence="4" type="ORF">NBC122_01133</name>
</gene>
<name>A0A4P6ZEG9_9FLAO</name>
<dbReference type="OrthoDB" id="1288696at2"/>
<evidence type="ECO:0000313" key="5">
    <source>
        <dbReference type="Proteomes" id="UP000294419"/>
    </source>
</evidence>
<evidence type="ECO:0000259" key="3">
    <source>
        <dbReference type="Pfam" id="PF18962"/>
    </source>
</evidence>
<dbReference type="Proteomes" id="UP000294419">
    <property type="component" value="Chromosome"/>
</dbReference>
<sequence length="325" mass="36228">MKKIYFLGTMLAMTFSNAQIKSFKKPSKNETHKPFVSHLKANEIKFDQAPDFSNGIISMVDQDDYQVFAADDFQLSEDTKIEKFVFYGSQFYGDLPEVYLGLKMYIFNDNNGFPAGKPSDLSTAVAVINIDETNSAATLSADDVDFTFEVDVTKALGQNLTLKANKKYWVAFAPKVDLGYDYGYDEDETFYWALGNDNYSEPVLIDEADLFEEGATSWTTISSLLGETFEGLAFTITGENQLGTTNVYSNLRNVSIYPNPAVNVINLKANKKNSISKTEIFDMTGKLVISSSETSINIERLPKAAYVVKVYSGSELIETSKIVKK</sequence>
<reference evidence="4 5" key="1">
    <citation type="submission" date="2019-03" db="EMBL/GenBank/DDBJ databases">
        <authorList>
            <person name="Kim H."/>
            <person name="Yu S.-M."/>
        </authorList>
    </citation>
    <scope>NUCLEOTIDE SEQUENCE [LARGE SCALE GENOMIC DNA]</scope>
    <source>
        <strain evidence="4 5">NBC122</strain>
    </source>
</reference>
<protein>
    <recommendedName>
        <fullName evidence="3">Secretion system C-terminal sorting domain-containing protein</fullName>
    </recommendedName>
</protein>
<dbReference type="Pfam" id="PF18962">
    <property type="entry name" value="Por_Secre_tail"/>
    <property type="match status" value="1"/>
</dbReference>
<keyword evidence="5" id="KW-1185">Reference proteome</keyword>
<dbReference type="NCBIfam" id="TIGR04183">
    <property type="entry name" value="Por_Secre_tail"/>
    <property type="match status" value="1"/>
</dbReference>
<dbReference type="InterPro" id="IPR026444">
    <property type="entry name" value="Secre_tail"/>
</dbReference>
<keyword evidence="1 2" id="KW-0732">Signal</keyword>